<dbReference type="GO" id="GO:0042744">
    <property type="term" value="P:hydrogen peroxide catabolic process"/>
    <property type="evidence" value="ECO:0007669"/>
    <property type="project" value="TreeGrafter"/>
</dbReference>
<dbReference type="Gene3D" id="2.40.180.10">
    <property type="entry name" value="Catalase core domain"/>
    <property type="match status" value="1"/>
</dbReference>
<feature type="compositionally biased region" description="Basic and acidic residues" evidence="9">
    <location>
        <begin position="384"/>
        <end position="393"/>
    </location>
</feature>
<feature type="compositionally biased region" description="Polar residues" evidence="9">
    <location>
        <begin position="395"/>
        <end position="407"/>
    </location>
</feature>
<dbReference type="GO" id="GO:0004096">
    <property type="term" value="F:catalase activity"/>
    <property type="evidence" value="ECO:0007669"/>
    <property type="project" value="InterPro"/>
</dbReference>
<feature type="domain" description="Catalase core" evidence="11">
    <location>
        <begin position="66"/>
        <end position="407"/>
    </location>
</feature>
<evidence type="ECO:0000256" key="1">
    <source>
        <dbReference type="ARBA" id="ARBA00002974"/>
    </source>
</evidence>
<dbReference type="InterPro" id="IPR020835">
    <property type="entry name" value="Catalase_sf"/>
</dbReference>
<keyword evidence="8" id="KW-0408">Iron</keyword>
<evidence type="ECO:0000256" key="10">
    <source>
        <dbReference type="SAM" id="Phobius"/>
    </source>
</evidence>
<keyword evidence="4 12" id="KW-0575">Peroxidase</keyword>
<dbReference type="GO" id="GO:0046872">
    <property type="term" value="F:metal ion binding"/>
    <property type="evidence" value="ECO:0007669"/>
    <property type="project" value="UniProtKB-KW"/>
</dbReference>
<evidence type="ECO:0000256" key="8">
    <source>
        <dbReference type="ARBA" id="ARBA00023004"/>
    </source>
</evidence>
<sequence length="413" mass="44498">MVPNSAGWNRSSRGVFAGTSIAASIIHRSIRQGVLVTHPPVPNPRASRPPICVPCRLAAIGAVVLALAGGFAYTAGWLTPTRLSAPRIIDTFEANAGPHPGYRRNHAKGLCVEGYFDSNGNGAALSHATVFAPGRTPVSGRFAVPGGNPSAPDTSSPVRSLALQFRLADGEEWRTGMNSTPLFVVHTPAQFYQQLQAAQPDPATGKPDPAKLRAFYAAHPETQPFQRWVKAHAPSSSLANAAYYGINAFLFTDAQGTTRAVRWAVVPDTPYAPMTDAQQAEKNFLAADLEQRLQQGPLHWHLILNVAQPGDPTDDATRQWPDDRQRIDAGTLVIERANSQEDGACRDINFDPTILPAGIAPSDDPLLAARSAAYALSFQRRTREEALHPELHRAQANSEKNGQNNGEQKGEHS</sequence>
<evidence type="ECO:0000256" key="2">
    <source>
        <dbReference type="ARBA" id="ARBA00005329"/>
    </source>
</evidence>
<proteinExistence type="inferred from homology"/>
<evidence type="ECO:0000256" key="9">
    <source>
        <dbReference type="SAM" id="MobiDB-lite"/>
    </source>
</evidence>
<dbReference type="GO" id="GO:0005737">
    <property type="term" value="C:cytoplasm"/>
    <property type="evidence" value="ECO:0007669"/>
    <property type="project" value="TreeGrafter"/>
</dbReference>
<dbReference type="PROSITE" id="PS51402">
    <property type="entry name" value="CATALASE_3"/>
    <property type="match status" value="1"/>
</dbReference>
<feature type="transmembrane region" description="Helical" evidence="10">
    <location>
        <begin position="57"/>
        <end position="78"/>
    </location>
</feature>
<keyword evidence="7" id="KW-0560">Oxidoreductase</keyword>
<dbReference type="InterPro" id="IPR011614">
    <property type="entry name" value="Catalase_core"/>
</dbReference>
<evidence type="ECO:0000256" key="5">
    <source>
        <dbReference type="ARBA" id="ARBA00022617"/>
    </source>
</evidence>
<dbReference type="GO" id="GO:0042542">
    <property type="term" value="P:response to hydrogen peroxide"/>
    <property type="evidence" value="ECO:0007669"/>
    <property type="project" value="TreeGrafter"/>
</dbReference>
<dbReference type="CDD" id="cd08153">
    <property type="entry name" value="srpA_like"/>
    <property type="match status" value="1"/>
</dbReference>
<protein>
    <recommendedName>
        <fullName evidence="3">catalase</fullName>
        <ecNumber evidence="3">1.11.1.6</ecNumber>
    </recommendedName>
</protein>
<gene>
    <name evidence="12" type="ORF">HHL14_04160</name>
</gene>
<dbReference type="Gene3D" id="1.20.1280.120">
    <property type="match status" value="1"/>
</dbReference>
<accession>A0A7X9ZVU8</accession>
<dbReference type="PANTHER" id="PTHR11465:SF9">
    <property type="entry name" value="CATALASE"/>
    <property type="match status" value="1"/>
</dbReference>
<comment type="caution">
    <text evidence="12">The sequence shown here is derived from an EMBL/GenBank/DDBJ whole genome shotgun (WGS) entry which is preliminary data.</text>
</comment>
<comment type="similarity">
    <text evidence="2">Belongs to the catalase family.</text>
</comment>
<dbReference type="Pfam" id="PF00199">
    <property type="entry name" value="Catalase"/>
    <property type="match status" value="1"/>
</dbReference>
<dbReference type="PANTHER" id="PTHR11465">
    <property type="entry name" value="CATALASE"/>
    <property type="match status" value="1"/>
</dbReference>
<dbReference type="GO" id="GO:0020037">
    <property type="term" value="F:heme binding"/>
    <property type="evidence" value="ECO:0007669"/>
    <property type="project" value="InterPro"/>
</dbReference>
<keyword evidence="10" id="KW-0472">Membrane</keyword>
<evidence type="ECO:0000256" key="6">
    <source>
        <dbReference type="ARBA" id="ARBA00022723"/>
    </source>
</evidence>
<dbReference type="EC" id="1.11.1.6" evidence="3"/>
<evidence type="ECO:0000313" key="13">
    <source>
        <dbReference type="Proteomes" id="UP000583127"/>
    </source>
</evidence>
<dbReference type="Proteomes" id="UP000583127">
    <property type="component" value="Unassembled WGS sequence"/>
</dbReference>
<dbReference type="SMART" id="SM01060">
    <property type="entry name" value="Catalase"/>
    <property type="match status" value="1"/>
</dbReference>
<keyword evidence="10" id="KW-1133">Transmembrane helix</keyword>
<organism evidence="12 13">
    <name type="scientific">Paraburkholderia antibiotica</name>
    <dbReference type="NCBI Taxonomy" id="2728839"/>
    <lineage>
        <taxon>Bacteria</taxon>
        <taxon>Pseudomonadati</taxon>
        <taxon>Pseudomonadota</taxon>
        <taxon>Betaproteobacteria</taxon>
        <taxon>Burkholderiales</taxon>
        <taxon>Burkholderiaceae</taxon>
        <taxon>Paraburkholderia</taxon>
    </lineage>
</organism>
<reference evidence="12 13" key="1">
    <citation type="submission" date="2020-04" db="EMBL/GenBank/DDBJ databases">
        <title>Paraburkholderia sp. G-4-1-8 isolated from soil.</title>
        <authorList>
            <person name="Dahal R.H."/>
        </authorList>
    </citation>
    <scope>NUCLEOTIDE SEQUENCE [LARGE SCALE GENOMIC DNA]</scope>
    <source>
        <strain evidence="12 13">G-4-1-8</strain>
    </source>
</reference>
<dbReference type="EMBL" id="JABBFZ010000002">
    <property type="protein sequence ID" value="NML30021.1"/>
    <property type="molecule type" value="Genomic_DNA"/>
</dbReference>
<dbReference type="InterPro" id="IPR018028">
    <property type="entry name" value="Catalase"/>
</dbReference>
<comment type="function">
    <text evidence="1">Decomposes hydrogen peroxide into water and oxygen; serves to protect cells from the toxic effects of hydrogen peroxide.</text>
</comment>
<keyword evidence="13" id="KW-1185">Reference proteome</keyword>
<keyword evidence="5" id="KW-0349">Heme</keyword>
<name>A0A7X9ZVU8_9BURK</name>
<keyword evidence="6" id="KW-0479">Metal-binding</keyword>
<dbReference type="InterPro" id="IPR024168">
    <property type="entry name" value="Catalase_SrpA-type_pred"/>
</dbReference>
<evidence type="ECO:0000259" key="11">
    <source>
        <dbReference type="SMART" id="SM01060"/>
    </source>
</evidence>
<dbReference type="SUPFAM" id="SSF56634">
    <property type="entry name" value="Heme-dependent catalase-like"/>
    <property type="match status" value="1"/>
</dbReference>
<evidence type="ECO:0000256" key="4">
    <source>
        <dbReference type="ARBA" id="ARBA00022559"/>
    </source>
</evidence>
<evidence type="ECO:0000256" key="3">
    <source>
        <dbReference type="ARBA" id="ARBA00012314"/>
    </source>
</evidence>
<keyword evidence="10" id="KW-0812">Transmembrane</keyword>
<feature type="region of interest" description="Disordered" evidence="9">
    <location>
        <begin position="384"/>
        <end position="413"/>
    </location>
</feature>
<evidence type="ECO:0000313" key="12">
    <source>
        <dbReference type="EMBL" id="NML30021.1"/>
    </source>
</evidence>
<evidence type="ECO:0000256" key="7">
    <source>
        <dbReference type="ARBA" id="ARBA00023002"/>
    </source>
</evidence>
<dbReference type="AlphaFoldDB" id="A0A7X9ZVU8"/>